<evidence type="ECO:0000313" key="6">
    <source>
        <dbReference type="Proteomes" id="UP001301012"/>
    </source>
</evidence>
<dbReference type="CDD" id="cd00090">
    <property type="entry name" value="HTH_ARSR"/>
    <property type="match status" value="1"/>
</dbReference>
<evidence type="ECO:0000256" key="3">
    <source>
        <dbReference type="ARBA" id="ARBA00023163"/>
    </source>
</evidence>
<dbReference type="SMART" id="SM00418">
    <property type="entry name" value="HTH_ARSR"/>
    <property type="match status" value="1"/>
</dbReference>
<keyword evidence="3" id="KW-0804">Transcription</keyword>
<evidence type="ECO:0000259" key="4">
    <source>
        <dbReference type="PROSITE" id="PS50987"/>
    </source>
</evidence>
<dbReference type="PANTHER" id="PTHR33154">
    <property type="entry name" value="TRANSCRIPTIONAL REGULATOR, ARSR FAMILY"/>
    <property type="match status" value="1"/>
</dbReference>
<comment type="caution">
    <text evidence="5">The sequence shown here is derived from an EMBL/GenBank/DDBJ whole genome shotgun (WGS) entry which is preliminary data.</text>
</comment>
<keyword evidence="1" id="KW-0805">Transcription regulation</keyword>
<dbReference type="InterPro" id="IPR036388">
    <property type="entry name" value="WH-like_DNA-bd_sf"/>
</dbReference>
<name>A0ABT7E5Y2_9FIRM</name>
<dbReference type="Gene3D" id="1.10.10.10">
    <property type="entry name" value="Winged helix-like DNA-binding domain superfamily/Winged helix DNA-binding domain"/>
    <property type="match status" value="1"/>
</dbReference>
<dbReference type="InterPro" id="IPR036390">
    <property type="entry name" value="WH_DNA-bd_sf"/>
</dbReference>
<evidence type="ECO:0000256" key="2">
    <source>
        <dbReference type="ARBA" id="ARBA00023125"/>
    </source>
</evidence>
<dbReference type="PRINTS" id="PR00778">
    <property type="entry name" value="HTHARSR"/>
</dbReference>
<dbReference type="EMBL" id="JASKYM010000001">
    <property type="protein sequence ID" value="MDK2562087.1"/>
    <property type="molecule type" value="Genomic_DNA"/>
</dbReference>
<organism evidence="5 6">
    <name type="scientific">Romboutsia sedimentorum</name>
    <dbReference type="NCBI Taxonomy" id="1368474"/>
    <lineage>
        <taxon>Bacteria</taxon>
        <taxon>Bacillati</taxon>
        <taxon>Bacillota</taxon>
        <taxon>Clostridia</taxon>
        <taxon>Peptostreptococcales</taxon>
        <taxon>Peptostreptococcaceae</taxon>
        <taxon>Romboutsia</taxon>
    </lineage>
</organism>
<dbReference type="NCBIfam" id="NF033788">
    <property type="entry name" value="HTH_metalloreg"/>
    <property type="match status" value="1"/>
</dbReference>
<dbReference type="PANTHER" id="PTHR33154:SF18">
    <property type="entry name" value="ARSENICAL RESISTANCE OPERON REPRESSOR"/>
    <property type="match status" value="1"/>
</dbReference>
<proteinExistence type="predicted"/>
<keyword evidence="2" id="KW-0238">DNA-binding</keyword>
<feature type="domain" description="HTH arsR-type" evidence="4">
    <location>
        <begin position="1"/>
        <end position="93"/>
    </location>
</feature>
<dbReference type="Proteomes" id="UP001301012">
    <property type="component" value="Unassembled WGS sequence"/>
</dbReference>
<gene>
    <name evidence="5" type="ORF">QOZ84_00890</name>
</gene>
<dbReference type="InterPro" id="IPR051081">
    <property type="entry name" value="HTH_MetalResp_TranReg"/>
</dbReference>
<dbReference type="InterPro" id="IPR001845">
    <property type="entry name" value="HTH_ArsR_DNA-bd_dom"/>
</dbReference>
<dbReference type="Pfam" id="PF01022">
    <property type="entry name" value="HTH_5"/>
    <property type="match status" value="1"/>
</dbReference>
<sequence length="95" mass="11072">MTNNEYENIFKALSDEKRLSILAFLNQNGHTCVCKLVETFDLSQSKLSYHLKLLLNANLINKTAQGKWNFYDINLNNLKTVLSKEVINDLFQQYK</sequence>
<dbReference type="InterPro" id="IPR011991">
    <property type="entry name" value="ArsR-like_HTH"/>
</dbReference>
<dbReference type="RefSeq" id="WP_284131074.1">
    <property type="nucleotide sequence ID" value="NZ_JASKYM010000001.1"/>
</dbReference>
<accession>A0ABT7E5Y2</accession>
<protein>
    <submittedName>
        <fullName evidence="5">Metalloregulator ArsR/SmtB family transcription factor</fullName>
    </submittedName>
</protein>
<evidence type="ECO:0000256" key="1">
    <source>
        <dbReference type="ARBA" id="ARBA00023015"/>
    </source>
</evidence>
<reference evidence="5 6" key="1">
    <citation type="submission" date="2023-05" db="EMBL/GenBank/DDBJ databases">
        <title>Rombocin, a short stable natural nisin variant, displays selective antimicrobial activity against Listeria monocytogenes and employs dual mode of action to kill target bacterial strains.</title>
        <authorList>
            <person name="Wambui J."/>
            <person name="Stephan R."/>
            <person name="Kuipers O.P."/>
        </authorList>
    </citation>
    <scope>NUCLEOTIDE SEQUENCE [LARGE SCALE GENOMIC DNA]</scope>
    <source>
        <strain evidence="5 6">RC002</strain>
    </source>
</reference>
<dbReference type="SUPFAM" id="SSF46785">
    <property type="entry name" value="Winged helix' DNA-binding domain"/>
    <property type="match status" value="1"/>
</dbReference>
<evidence type="ECO:0000313" key="5">
    <source>
        <dbReference type="EMBL" id="MDK2562087.1"/>
    </source>
</evidence>
<keyword evidence="6" id="KW-1185">Reference proteome</keyword>
<dbReference type="PROSITE" id="PS50987">
    <property type="entry name" value="HTH_ARSR_2"/>
    <property type="match status" value="1"/>
</dbReference>